<dbReference type="AlphaFoldDB" id="A0A7X0VGT0"/>
<reference evidence="2 3" key="1">
    <citation type="submission" date="2020-08" db="EMBL/GenBank/DDBJ databases">
        <title>Cohnella phylogeny.</title>
        <authorList>
            <person name="Dunlap C."/>
        </authorList>
    </citation>
    <scope>NUCLEOTIDE SEQUENCE [LARGE SCALE GENOMIC DNA]</scope>
    <source>
        <strain evidence="2 3">DSM 28246</strain>
    </source>
</reference>
<dbReference type="Proteomes" id="UP000547209">
    <property type="component" value="Unassembled WGS sequence"/>
</dbReference>
<proteinExistence type="inferred from homology"/>
<dbReference type="InterPro" id="IPR000600">
    <property type="entry name" value="ROK"/>
</dbReference>
<dbReference type="PANTHER" id="PTHR18964:SF149">
    <property type="entry name" value="BIFUNCTIONAL UDP-N-ACETYLGLUCOSAMINE 2-EPIMERASE_N-ACETYLMANNOSAMINE KINASE"/>
    <property type="match status" value="1"/>
</dbReference>
<gene>
    <name evidence="2" type="ORF">H7C19_22395</name>
</gene>
<accession>A0A7X0VGT0</accession>
<dbReference type="RefSeq" id="WP_246469674.1">
    <property type="nucleotide sequence ID" value="NZ_JACJVP010000039.1"/>
</dbReference>
<evidence type="ECO:0000256" key="1">
    <source>
        <dbReference type="ARBA" id="ARBA00006479"/>
    </source>
</evidence>
<comment type="caution">
    <text evidence="2">The sequence shown here is derived from an EMBL/GenBank/DDBJ whole genome shotgun (WGS) entry which is preliminary data.</text>
</comment>
<dbReference type="EMBL" id="JACJVP010000039">
    <property type="protein sequence ID" value="MBB6673432.1"/>
    <property type="molecule type" value="Genomic_DNA"/>
</dbReference>
<organism evidence="2 3">
    <name type="scientific">Cohnella nanjingensis</name>
    <dbReference type="NCBI Taxonomy" id="1387779"/>
    <lineage>
        <taxon>Bacteria</taxon>
        <taxon>Bacillati</taxon>
        <taxon>Bacillota</taxon>
        <taxon>Bacilli</taxon>
        <taxon>Bacillales</taxon>
        <taxon>Paenibacillaceae</taxon>
        <taxon>Cohnella</taxon>
    </lineage>
</organism>
<dbReference type="PANTHER" id="PTHR18964">
    <property type="entry name" value="ROK (REPRESSOR, ORF, KINASE) FAMILY"/>
    <property type="match status" value="1"/>
</dbReference>
<evidence type="ECO:0000313" key="3">
    <source>
        <dbReference type="Proteomes" id="UP000547209"/>
    </source>
</evidence>
<dbReference type="SUPFAM" id="SSF53067">
    <property type="entry name" value="Actin-like ATPase domain"/>
    <property type="match status" value="1"/>
</dbReference>
<comment type="similarity">
    <text evidence="1">Belongs to the ROK (NagC/XylR) family.</text>
</comment>
<keyword evidence="3" id="KW-1185">Reference proteome</keyword>
<protein>
    <submittedName>
        <fullName evidence="2">ROK family protein</fullName>
    </submittedName>
</protein>
<name>A0A7X0VGT0_9BACL</name>
<dbReference type="InterPro" id="IPR043129">
    <property type="entry name" value="ATPase_NBD"/>
</dbReference>
<sequence length="161" mass="17250">MVRGQWGGAGEIGHMSVDYHGRTCICGGIGCLEEYASGTSISKRMNELLLAEAAYDAARDGPVDTRETVKRWLLGDPVAGRVMNEAFEALGTAISSLSHLFNPELVVIGGGLAEVGEPVLRRIEGETRKKTMPSFFPERGIQLAANGNRSAMIGAAMQLWV</sequence>
<evidence type="ECO:0000313" key="2">
    <source>
        <dbReference type="EMBL" id="MBB6673432.1"/>
    </source>
</evidence>
<dbReference type="Gene3D" id="3.30.420.40">
    <property type="match status" value="1"/>
</dbReference>
<dbReference type="Pfam" id="PF00480">
    <property type="entry name" value="ROK"/>
    <property type="match status" value="1"/>
</dbReference>